<evidence type="ECO:0000313" key="1">
    <source>
        <dbReference type="EMBL" id="SOC52299.1"/>
    </source>
</evidence>
<dbReference type="InterPro" id="IPR009959">
    <property type="entry name" value="Cyclase_SnoaL-like"/>
</dbReference>
<dbReference type="Gene3D" id="3.10.450.50">
    <property type="match status" value="1"/>
</dbReference>
<evidence type="ECO:0000313" key="2">
    <source>
        <dbReference type="Proteomes" id="UP000219688"/>
    </source>
</evidence>
<dbReference type="AlphaFoldDB" id="A0A285VDW2"/>
<protein>
    <submittedName>
        <fullName evidence="1">Predicted ester cyclase</fullName>
    </submittedName>
</protein>
<organism evidence="1 2">
    <name type="scientific">Ornithinimicrobium cerasi</name>
    <dbReference type="NCBI Taxonomy" id="2248773"/>
    <lineage>
        <taxon>Bacteria</taxon>
        <taxon>Bacillati</taxon>
        <taxon>Actinomycetota</taxon>
        <taxon>Actinomycetes</taxon>
        <taxon>Micrococcales</taxon>
        <taxon>Ornithinimicrobiaceae</taxon>
        <taxon>Ornithinimicrobium</taxon>
    </lineage>
</organism>
<dbReference type="GO" id="GO:0030638">
    <property type="term" value="P:polyketide metabolic process"/>
    <property type="evidence" value="ECO:0007669"/>
    <property type="project" value="InterPro"/>
</dbReference>
<name>A0A285VDW2_9MICO</name>
<dbReference type="SUPFAM" id="SSF54427">
    <property type="entry name" value="NTF2-like"/>
    <property type="match status" value="1"/>
</dbReference>
<dbReference type="Pfam" id="PF07366">
    <property type="entry name" value="SnoaL"/>
    <property type="match status" value="1"/>
</dbReference>
<reference evidence="2" key="1">
    <citation type="submission" date="2017-08" db="EMBL/GenBank/DDBJ databases">
        <authorList>
            <person name="Varghese N."/>
            <person name="Submissions S."/>
        </authorList>
    </citation>
    <scope>NUCLEOTIDE SEQUENCE [LARGE SCALE GENOMIC DNA]</scope>
    <source>
        <strain evidence="2">USBA17B2</strain>
    </source>
</reference>
<gene>
    <name evidence="1" type="ORF">SAMN05421879_101480</name>
</gene>
<sequence>MNGQEQSVELTRSVMGGYFESEHSDVGVMADDVVFTVMATGDEHRGPEAVQGMLDYFYRVAFTATAEPQVTVFDAEHATWEGSFVGRHTGDFMGIAPTGMDVRVPLCVVYDLRDGKITAGRVYFEVPALMAQLGAP</sequence>
<accession>A0A285VDW2</accession>
<keyword evidence="2" id="KW-1185">Reference proteome</keyword>
<dbReference type="RefSeq" id="WP_097186660.1">
    <property type="nucleotide sequence ID" value="NZ_OBQK01000001.1"/>
</dbReference>
<dbReference type="EMBL" id="OBQK01000001">
    <property type="protein sequence ID" value="SOC52299.1"/>
    <property type="molecule type" value="Genomic_DNA"/>
</dbReference>
<dbReference type="InterPro" id="IPR032710">
    <property type="entry name" value="NTF2-like_dom_sf"/>
</dbReference>
<proteinExistence type="predicted"/>
<dbReference type="Proteomes" id="UP000219688">
    <property type="component" value="Unassembled WGS sequence"/>
</dbReference>